<evidence type="ECO:0000256" key="1">
    <source>
        <dbReference type="SAM" id="Phobius"/>
    </source>
</evidence>
<dbReference type="Gene3D" id="3.30.700.10">
    <property type="entry name" value="Glycoprotein, Type 4 Pilin"/>
    <property type="match status" value="1"/>
</dbReference>
<keyword evidence="1" id="KW-0812">Transmembrane</keyword>
<accession>A0ABT5UST7</accession>
<dbReference type="SUPFAM" id="SSF54523">
    <property type="entry name" value="Pili subunits"/>
    <property type="match status" value="1"/>
</dbReference>
<sequence length="200" mass="21948">MDIKKGFFKKQSGFTLVELIIVLVILAILAAFTIPAMLGFVEDAKSKASVSLTREVYTAAQSAATEIYAKLGDVDITNNGDSVTSFKQKIGNKILELTKDDIGFTKVVDGEKVIAGNNDGQVKENFIEVAVQLNTSGSYNPSAFTYKNSAKVWFDRQKKDTGQFVVKAIWYVDKEGKYRIIIMEDASKPGGISTTVEKIK</sequence>
<dbReference type="Pfam" id="PF07963">
    <property type="entry name" value="N_methyl"/>
    <property type="match status" value="1"/>
</dbReference>
<gene>
    <name evidence="2" type="ORF">PTZ04_17315</name>
</gene>
<dbReference type="InterPro" id="IPR012902">
    <property type="entry name" value="N_methyl_site"/>
</dbReference>
<reference evidence="2 3" key="1">
    <citation type="submission" date="2023-02" db="EMBL/GenBank/DDBJ databases">
        <title>Comparative genome analysis of Eubacterium limosum species.</title>
        <authorList>
            <person name="Bak J.E."/>
        </authorList>
    </citation>
    <scope>NUCLEOTIDE SEQUENCE [LARGE SCALE GENOMIC DNA]</scope>
    <source>
        <strain evidence="2 3">KGMB01548</strain>
    </source>
</reference>
<organism evidence="2 3">
    <name type="scientific">Eubacterium limosum</name>
    <dbReference type="NCBI Taxonomy" id="1736"/>
    <lineage>
        <taxon>Bacteria</taxon>
        <taxon>Bacillati</taxon>
        <taxon>Bacillota</taxon>
        <taxon>Clostridia</taxon>
        <taxon>Eubacteriales</taxon>
        <taxon>Eubacteriaceae</taxon>
        <taxon>Eubacterium</taxon>
    </lineage>
</organism>
<proteinExistence type="predicted"/>
<dbReference type="PROSITE" id="PS00409">
    <property type="entry name" value="PROKAR_NTER_METHYL"/>
    <property type="match status" value="1"/>
</dbReference>
<comment type="caution">
    <text evidence="2">The sequence shown here is derived from an EMBL/GenBank/DDBJ whole genome shotgun (WGS) entry which is preliminary data.</text>
</comment>
<name>A0ABT5UST7_EUBLI</name>
<keyword evidence="1" id="KW-1133">Transmembrane helix</keyword>
<dbReference type="InterPro" id="IPR045584">
    <property type="entry name" value="Pilin-like"/>
</dbReference>
<protein>
    <submittedName>
        <fullName evidence="2">Type II secretion system protein</fullName>
    </submittedName>
</protein>
<evidence type="ECO:0000313" key="2">
    <source>
        <dbReference type="EMBL" id="MDE1472020.1"/>
    </source>
</evidence>
<keyword evidence="1" id="KW-0472">Membrane</keyword>
<keyword evidence="3" id="KW-1185">Reference proteome</keyword>
<dbReference type="Proteomes" id="UP001215087">
    <property type="component" value="Unassembled WGS sequence"/>
</dbReference>
<dbReference type="EMBL" id="JAQSVD010000011">
    <property type="protein sequence ID" value="MDE1472020.1"/>
    <property type="molecule type" value="Genomic_DNA"/>
</dbReference>
<evidence type="ECO:0000313" key="3">
    <source>
        <dbReference type="Proteomes" id="UP001215087"/>
    </source>
</evidence>
<dbReference type="RefSeq" id="WP_274702911.1">
    <property type="nucleotide sequence ID" value="NZ_JAJCLO010000013.1"/>
</dbReference>
<feature type="transmembrane region" description="Helical" evidence="1">
    <location>
        <begin position="20"/>
        <end position="41"/>
    </location>
</feature>
<dbReference type="NCBIfam" id="TIGR02532">
    <property type="entry name" value="IV_pilin_GFxxxE"/>
    <property type="match status" value="1"/>
</dbReference>